<dbReference type="Pfam" id="PF02625">
    <property type="entry name" value="XdhC_CoxI"/>
    <property type="match status" value="1"/>
</dbReference>
<keyword evidence="3" id="KW-1185">Reference proteome</keyword>
<evidence type="ECO:0000313" key="3">
    <source>
        <dbReference type="Proteomes" id="UP000589984"/>
    </source>
</evidence>
<evidence type="ECO:0000259" key="1">
    <source>
        <dbReference type="Pfam" id="PF02625"/>
    </source>
</evidence>
<accession>A0A7Y6RH08</accession>
<comment type="caution">
    <text evidence="2">The sequence shown here is derived from an EMBL/GenBank/DDBJ whole genome shotgun (WGS) entry which is preliminary data.</text>
</comment>
<proteinExistence type="predicted"/>
<dbReference type="InterPro" id="IPR052698">
    <property type="entry name" value="MoCofactor_Util/Proc"/>
</dbReference>
<organism evidence="2 3">
    <name type="scientific">Vreelandella maris</name>
    <dbReference type="NCBI Taxonomy" id="2729617"/>
    <lineage>
        <taxon>Bacteria</taxon>
        <taxon>Pseudomonadati</taxon>
        <taxon>Pseudomonadota</taxon>
        <taxon>Gammaproteobacteria</taxon>
        <taxon>Oceanospirillales</taxon>
        <taxon>Halomonadaceae</taxon>
        <taxon>Vreelandella</taxon>
    </lineage>
</organism>
<name>A0A7Y6RH08_9GAMM</name>
<dbReference type="AlphaFoldDB" id="A0A7Y6RH08"/>
<dbReference type="PANTHER" id="PTHR30388">
    <property type="entry name" value="ALDEHYDE OXIDOREDUCTASE MOLYBDENUM COFACTOR ASSEMBLY PROTEIN"/>
    <property type="match status" value="1"/>
</dbReference>
<gene>
    <name evidence="2" type="ORF">HUO07_21230</name>
</gene>
<dbReference type="RefSeq" id="WP_176305116.1">
    <property type="nucleotide sequence ID" value="NZ_JABWCV010000055.1"/>
</dbReference>
<reference evidence="2 3" key="1">
    <citation type="submission" date="2020-06" db="EMBL/GenBank/DDBJ databases">
        <title>Halomonas sp. QX-1 draft genome sequence.</title>
        <authorList>
            <person name="Qiu X."/>
        </authorList>
    </citation>
    <scope>NUCLEOTIDE SEQUENCE [LARGE SCALE GENOMIC DNA]</scope>
    <source>
        <strain evidence="2 3">QX-1</strain>
    </source>
</reference>
<dbReference type="Proteomes" id="UP000589984">
    <property type="component" value="Unassembled WGS sequence"/>
</dbReference>
<dbReference type="InterPro" id="IPR003777">
    <property type="entry name" value="XdhC_CoxI"/>
</dbReference>
<feature type="domain" description="XdhC- CoxI" evidence="1">
    <location>
        <begin position="15"/>
        <end position="69"/>
    </location>
</feature>
<protein>
    <recommendedName>
        <fullName evidence="1">XdhC- CoxI domain-containing protein</fullName>
    </recommendedName>
</protein>
<evidence type="ECO:0000313" key="2">
    <source>
        <dbReference type="EMBL" id="NVF16643.1"/>
    </source>
</evidence>
<dbReference type="EMBL" id="JABWCV010000055">
    <property type="protein sequence ID" value="NVF16643.1"/>
    <property type="molecule type" value="Genomic_DNA"/>
</dbReference>
<sequence>MLDLDSQVIAQSLDWVRSGQTVWLCTVLSTYGSSPRVPGAMLVARSDGKYVGSLSGGCVEDDFIARLKEGAFFQPTTPVRYGETRAEELRLALPCGGILEILVERRESGTDWLNHLVKLHATRLGQQRLVRKVEPGTGECEVIRRATCYPNAEQYPYSN</sequence>
<dbReference type="PANTHER" id="PTHR30388:SF4">
    <property type="entry name" value="MOLYBDENUM COFACTOR INSERTION CHAPERONE PAOD"/>
    <property type="match status" value="1"/>
</dbReference>